<protein>
    <submittedName>
        <fullName evidence="2">Uncharacterized protein</fullName>
    </submittedName>
</protein>
<keyword evidence="3" id="KW-1185">Reference proteome</keyword>
<dbReference type="Gramene" id="mRNA:HanXRQr2_Chr13g0610621">
    <property type="protein sequence ID" value="mRNA:HanXRQr2_Chr13g0610621"/>
    <property type="gene ID" value="HanXRQr2_Chr13g0610621"/>
</dbReference>
<reference evidence="2" key="2">
    <citation type="submission" date="2020-06" db="EMBL/GenBank/DDBJ databases">
        <title>Helianthus annuus Genome sequencing and assembly Release 2.</title>
        <authorList>
            <person name="Gouzy J."/>
            <person name="Langlade N."/>
            <person name="Munos S."/>
        </authorList>
    </citation>
    <scope>NUCLEOTIDE SEQUENCE</scope>
    <source>
        <tissue evidence="2">Leaves</tissue>
    </source>
</reference>
<keyword evidence="1" id="KW-0472">Membrane</keyword>
<dbReference type="PANTHER" id="PTHR33649">
    <property type="entry name" value="PAR1 PROTEIN"/>
    <property type="match status" value="1"/>
</dbReference>
<organism evidence="2 3">
    <name type="scientific">Helianthus annuus</name>
    <name type="common">Common sunflower</name>
    <dbReference type="NCBI Taxonomy" id="4232"/>
    <lineage>
        <taxon>Eukaryota</taxon>
        <taxon>Viridiplantae</taxon>
        <taxon>Streptophyta</taxon>
        <taxon>Embryophyta</taxon>
        <taxon>Tracheophyta</taxon>
        <taxon>Spermatophyta</taxon>
        <taxon>Magnoliopsida</taxon>
        <taxon>eudicotyledons</taxon>
        <taxon>Gunneridae</taxon>
        <taxon>Pentapetalae</taxon>
        <taxon>asterids</taxon>
        <taxon>campanulids</taxon>
        <taxon>Asterales</taxon>
        <taxon>Asteraceae</taxon>
        <taxon>Asteroideae</taxon>
        <taxon>Heliantheae alliance</taxon>
        <taxon>Heliantheae</taxon>
        <taxon>Helianthus</taxon>
    </lineage>
</organism>
<reference evidence="2" key="1">
    <citation type="journal article" date="2017" name="Nature">
        <title>The sunflower genome provides insights into oil metabolism, flowering and Asterid evolution.</title>
        <authorList>
            <person name="Badouin H."/>
            <person name="Gouzy J."/>
            <person name="Grassa C.J."/>
            <person name="Murat F."/>
            <person name="Staton S.E."/>
            <person name="Cottret L."/>
            <person name="Lelandais-Briere C."/>
            <person name="Owens G.L."/>
            <person name="Carrere S."/>
            <person name="Mayjonade B."/>
            <person name="Legrand L."/>
            <person name="Gill N."/>
            <person name="Kane N.C."/>
            <person name="Bowers J.E."/>
            <person name="Hubner S."/>
            <person name="Bellec A."/>
            <person name="Berard A."/>
            <person name="Berges H."/>
            <person name="Blanchet N."/>
            <person name="Boniface M.C."/>
            <person name="Brunel D."/>
            <person name="Catrice O."/>
            <person name="Chaidir N."/>
            <person name="Claudel C."/>
            <person name="Donnadieu C."/>
            <person name="Faraut T."/>
            <person name="Fievet G."/>
            <person name="Helmstetter N."/>
            <person name="King M."/>
            <person name="Knapp S.J."/>
            <person name="Lai Z."/>
            <person name="Le Paslier M.C."/>
            <person name="Lippi Y."/>
            <person name="Lorenzon L."/>
            <person name="Mandel J.R."/>
            <person name="Marage G."/>
            <person name="Marchand G."/>
            <person name="Marquand E."/>
            <person name="Bret-Mestries E."/>
            <person name="Morien E."/>
            <person name="Nambeesan S."/>
            <person name="Nguyen T."/>
            <person name="Pegot-Espagnet P."/>
            <person name="Pouilly N."/>
            <person name="Raftis F."/>
            <person name="Sallet E."/>
            <person name="Schiex T."/>
            <person name="Thomas J."/>
            <person name="Vandecasteele C."/>
            <person name="Vares D."/>
            <person name="Vear F."/>
            <person name="Vautrin S."/>
            <person name="Crespi M."/>
            <person name="Mangin B."/>
            <person name="Burke J.M."/>
            <person name="Salse J."/>
            <person name="Munos S."/>
            <person name="Vincourt P."/>
            <person name="Rieseberg L.H."/>
            <person name="Langlade N.B."/>
        </authorList>
    </citation>
    <scope>NUCLEOTIDE SEQUENCE</scope>
    <source>
        <tissue evidence="2">Leaves</tissue>
    </source>
</reference>
<accession>A0A9K3EK97</accession>
<keyword evidence="1" id="KW-0812">Transmembrane</keyword>
<name>A0A9K3EK97_HELAN</name>
<evidence type="ECO:0000256" key="1">
    <source>
        <dbReference type="SAM" id="Phobius"/>
    </source>
</evidence>
<feature type="transmembrane region" description="Helical" evidence="1">
    <location>
        <begin position="104"/>
        <end position="123"/>
    </location>
</feature>
<comment type="caution">
    <text evidence="2">The sequence shown here is derived from an EMBL/GenBank/DDBJ whole genome shotgun (WGS) entry which is preliminary data.</text>
</comment>
<dbReference type="Pfam" id="PF06521">
    <property type="entry name" value="PAR1"/>
    <property type="match status" value="1"/>
</dbReference>
<dbReference type="PANTHER" id="PTHR33649:SF2">
    <property type="entry name" value="PAR1 PROTEIN"/>
    <property type="match status" value="1"/>
</dbReference>
<dbReference type="Proteomes" id="UP000215914">
    <property type="component" value="Unassembled WGS sequence"/>
</dbReference>
<sequence length="125" mass="14048">MISFDPLLGYLFIQKSCSTQCYNGCPNIVDLYSSLAVGEERYIFISSLVGLSVEYGILPLVTNFAAHTQLQVATTHALVCAQAHTHTYARIQIGRVGLPHQHSFFIIFRINVFILYIIIKSLILR</sequence>
<proteinExistence type="predicted"/>
<gene>
    <name evidence="2" type="ORF">HanXRQr2_Chr13g0610621</name>
</gene>
<dbReference type="EMBL" id="MNCJ02000328">
    <property type="protein sequence ID" value="KAF5775306.1"/>
    <property type="molecule type" value="Genomic_DNA"/>
</dbReference>
<keyword evidence="1" id="KW-1133">Transmembrane helix</keyword>
<dbReference type="InterPro" id="IPR009489">
    <property type="entry name" value="PAR1"/>
</dbReference>
<evidence type="ECO:0000313" key="2">
    <source>
        <dbReference type="EMBL" id="KAF5775306.1"/>
    </source>
</evidence>
<dbReference type="AlphaFoldDB" id="A0A9K3EK97"/>
<evidence type="ECO:0000313" key="3">
    <source>
        <dbReference type="Proteomes" id="UP000215914"/>
    </source>
</evidence>